<dbReference type="Pfam" id="PF04814">
    <property type="entry name" value="HNF-1_N"/>
    <property type="match status" value="1"/>
</dbReference>
<keyword evidence="4" id="KW-0964">Secreted</keyword>
<dbReference type="PROSITE" id="PS51937">
    <property type="entry name" value="HNF_P1"/>
    <property type="match status" value="1"/>
</dbReference>
<evidence type="ECO:0000256" key="14">
    <source>
        <dbReference type="SAM" id="MobiDB-lite"/>
    </source>
</evidence>
<dbReference type="SUPFAM" id="SSF47413">
    <property type="entry name" value="lambda repressor-like DNA-binding domains"/>
    <property type="match status" value="1"/>
</dbReference>
<dbReference type="Pfam" id="PF00688">
    <property type="entry name" value="TGFb_propeptide"/>
    <property type="match status" value="1"/>
</dbReference>
<dbReference type="Proteomes" id="UP000289886">
    <property type="component" value="Unassembled WGS sequence"/>
</dbReference>
<evidence type="ECO:0000256" key="9">
    <source>
        <dbReference type="ARBA" id="ARBA00023157"/>
    </source>
</evidence>
<keyword evidence="20" id="KW-1185">Reference proteome</keyword>
<dbReference type="Gene3D" id="1.10.10.60">
    <property type="entry name" value="Homeodomain-like"/>
    <property type="match status" value="1"/>
</dbReference>
<evidence type="ECO:0000259" key="16">
    <source>
        <dbReference type="PROSITE" id="PS51362"/>
    </source>
</evidence>
<dbReference type="GO" id="GO:0008083">
    <property type="term" value="F:growth factor activity"/>
    <property type="evidence" value="ECO:0007669"/>
    <property type="project" value="UniProtKB-KW"/>
</dbReference>
<dbReference type="SMART" id="SM00204">
    <property type="entry name" value="TGFB"/>
    <property type="match status" value="1"/>
</dbReference>
<organism evidence="19 20">
    <name type="scientific">Acipenser ruthenus</name>
    <name type="common">Sterlet sturgeon</name>
    <dbReference type="NCBI Taxonomy" id="7906"/>
    <lineage>
        <taxon>Eukaryota</taxon>
        <taxon>Metazoa</taxon>
        <taxon>Chordata</taxon>
        <taxon>Craniata</taxon>
        <taxon>Vertebrata</taxon>
        <taxon>Euteleostomi</taxon>
        <taxon>Actinopterygii</taxon>
        <taxon>Chondrostei</taxon>
        <taxon>Acipenseriformes</taxon>
        <taxon>Acipenseridae</taxon>
        <taxon>Acipenser</taxon>
    </lineage>
</organism>
<evidence type="ECO:0000256" key="6">
    <source>
        <dbReference type="ARBA" id="ARBA00023030"/>
    </source>
</evidence>
<evidence type="ECO:0000313" key="20">
    <source>
        <dbReference type="Proteomes" id="UP000289886"/>
    </source>
</evidence>
<dbReference type="SMART" id="SM00389">
    <property type="entry name" value="HOX"/>
    <property type="match status" value="1"/>
</dbReference>
<dbReference type="FunFam" id="2.10.90.10:FF:000020">
    <property type="entry name" value="bone morphogenetic protein 8B"/>
    <property type="match status" value="1"/>
</dbReference>
<evidence type="ECO:0000313" key="19">
    <source>
        <dbReference type="EMBL" id="RXM93574.1"/>
    </source>
</evidence>
<dbReference type="PROSITE" id="PS00250">
    <property type="entry name" value="TGF_BETA_1"/>
    <property type="match status" value="1"/>
</dbReference>
<feature type="domain" description="POU-specific atypical" evidence="17">
    <location>
        <begin position="93"/>
        <end position="189"/>
    </location>
</feature>
<dbReference type="InterPro" id="IPR029034">
    <property type="entry name" value="Cystine-knot_cytokine"/>
</dbReference>
<gene>
    <name evidence="19" type="ORF">EOD39_18929</name>
</gene>
<feature type="compositionally biased region" description="Low complexity" evidence="14">
    <location>
        <begin position="62"/>
        <end position="78"/>
    </location>
</feature>
<evidence type="ECO:0000259" key="15">
    <source>
        <dbReference type="PROSITE" id="PS50071"/>
    </source>
</evidence>
<evidence type="ECO:0000256" key="10">
    <source>
        <dbReference type="ARBA" id="ARBA00023163"/>
    </source>
</evidence>
<dbReference type="InterPro" id="IPR044866">
    <property type="entry name" value="HNF_P1"/>
</dbReference>
<keyword evidence="10" id="KW-0804">Transcription</keyword>
<evidence type="ECO:0000256" key="7">
    <source>
        <dbReference type="ARBA" id="ARBA00023125"/>
    </source>
</evidence>
<dbReference type="PROSITE" id="PS50071">
    <property type="entry name" value="HOMEOBOX_2"/>
    <property type="match status" value="1"/>
</dbReference>
<dbReference type="Gene3D" id="1.10.260.40">
    <property type="entry name" value="lambda repressor-like DNA-binding domains"/>
    <property type="match status" value="1"/>
</dbReference>
<reference evidence="19 20" key="1">
    <citation type="submission" date="2019-01" db="EMBL/GenBank/DDBJ databases">
        <title>Draft Genome and Complete Hox-Cluster Characterization of the Sterlet Sturgeon (Acipenser ruthenus).</title>
        <authorList>
            <person name="Wei Q."/>
        </authorList>
    </citation>
    <scope>NUCLEOTIDE SEQUENCE [LARGE SCALE GENOMIC DNA]</scope>
    <source>
        <strain evidence="19">WHYD16114868_AA</strain>
        <tissue evidence="19">Blood</tissue>
    </source>
</reference>
<dbReference type="GO" id="GO:0003691">
    <property type="term" value="F:double-stranded telomeric DNA binding"/>
    <property type="evidence" value="ECO:0007669"/>
    <property type="project" value="InterPro"/>
</dbReference>
<dbReference type="FunFam" id="1.10.260.40:FF:000011">
    <property type="entry name" value="homeobox-containing protein 1 isoform X2"/>
    <property type="match status" value="1"/>
</dbReference>
<dbReference type="AlphaFoldDB" id="A0A444UZK4"/>
<dbReference type="InterPro" id="IPR001111">
    <property type="entry name" value="TGF-b_propeptide"/>
</dbReference>
<keyword evidence="5" id="KW-0805">Transcription regulation</keyword>
<dbReference type="Gene3D" id="2.10.90.10">
    <property type="entry name" value="Cystine-knot cytokines"/>
    <property type="match status" value="1"/>
</dbReference>
<feature type="domain" description="TGF-beta family profile" evidence="16">
    <location>
        <begin position="471"/>
        <end position="602"/>
    </location>
</feature>
<evidence type="ECO:0000256" key="11">
    <source>
        <dbReference type="ARBA" id="ARBA00023242"/>
    </source>
</evidence>
<dbReference type="InterPro" id="IPR040363">
    <property type="entry name" value="HMBOX1"/>
</dbReference>
<evidence type="ECO:0000259" key="18">
    <source>
        <dbReference type="PROSITE" id="PS51937"/>
    </source>
</evidence>
<dbReference type="GO" id="GO:0005634">
    <property type="term" value="C:nucleus"/>
    <property type="evidence" value="ECO:0007669"/>
    <property type="project" value="UniProtKB-SubCell"/>
</dbReference>
<evidence type="ECO:0000256" key="5">
    <source>
        <dbReference type="ARBA" id="ARBA00023015"/>
    </source>
</evidence>
<name>A0A444UZK4_ACIRT</name>
<keyword evidence="8 12" id="KW-0371">Homeobox</keyword>
<dbReference type="CDD" id="cd00086">
    <property type="entry name" value="homeodomain"/>
    <property type="match status" value="1"/>
</dbReference>
<feature type="region of interest" description="Disordered" evidence="14">
    <location>
        <begin position="43"/>
        <end position="97"/>
    </location>
</feature>
<dbReference type="Pfam" id="PF00019">
    <property type="entry name" value="TGF_beta"/>
    <property type="match status" value="1"/>
</dbReference>
<evidence type="ECO:0000256" key="13">
    <source>
        <dbReference type="RuleBase" id="RU000354"/>
    </source>
</evidence>
<sequence>MQCCVAEPRYTIEQIALLQRLRLSGMSKPQILHALDSLERLDQEQSHTLPRQPPQCCRNHGNTPATPPTSSSSSLLAPSPSPSPSNEASPPPQGQSFSYDLEEWDVEERVEEYMRRDSSVVKEEIKVFLNNRRISQAIVGQVTGISQSYISQWLLQQGLEMSDPKKRAFYRWYLLERSSPGTTLSVRPLCGPVKEEPEWSGSLGGGVSLRLRRGSRFTWRKECLSVMESFFQENQYPEESKREEIAGACNAVIQKPAGQCPSPSVQLVSAPVSLCAAGSRLSEFEKVTALKVYNWFANRRKEMKRRANIGTLPPAVSSRHCRLRHPRLPFIERHADLTSGNAPQQEPLSLAEQAVTLHSPVLRLANQKAGELKREAVEEEESDLLLLDLQQVHAGDEGWLVFDVATASNRWLLNPRSNLGLRLYVETDEEHSVEPGSVGLVGRKGPRSKQPFMVTFFRQSQPGLRLPRGIRHNRKKHRGRTYDLPHPNKLPGLLDHNHISDGRHVCKRHELYVSFSELGWKDWVIAPQGYSAYYCDGECSYPLGSCMNATNHAIMQLVPDEVPKACCAPTKLSPISVLFYDDNNNVILKKHRNMVVKACGCH</sequence>
<accession>A0A444UZK4</accession>
<feature type="domain" description="HNF-p1" evidence="18">
    <location>
        <begin position="6"/>
        <end position="37"/>
    </location>
</feature>
<dbReference type="GO" id="GO:0005576">
    <property type="term" value="C:extracellular region"/>
    <property type="evidence" value="ECO:0007669"/>
    <property type="project" value="UniProtKB-SubCell"/>
</dbReference>
<dbReference type="InterPro" id="IPR009057">
    <property type="entry name" value="Homeodomain-like_sf"/>
</dbReference>
<feature type="DNA-binding region" description="Homeobox" evidence="12">
    <location>
        <begin position="212"/>
        <end position="307"/>
    </location>
</feature>
<keyword evidence="7 12" id="KW-0238">DNA-binding</keyword>
<protein>
    <submittedName>
        <fullName evidence="19">Homeobox-containing protein 1</fullName>
    </submittedName>
</protein>
<dbReference type="InterPro" id="IPR001356">
    <property type="entry name" value="HD"/>
</dbReference>
<dbReference type="InterPro" id="IPR006899">
    <property type="entry name" value="HNF-1_N"/>
</dbReference>
<proteinExistence type="inferred from homology"/>
<dbReference type="PROSITE" id="PS51936">
    <property type="entry name" value="POU_4"/>
    <property type="match status" value="1"/>
</dbReference>
<dbReference type="SUPFAM" id="SSF57501">
    <property type="entry name" value="Cystine-knot cytokines"/>
    <property type="match status" value="1"/>
</dbReference>
<dbReference type="InterPro" id="IPR001839">
    <property type="entry name" value="TGF-b_C"/>
</dbReference>
<dbReference type="InterPro" id="IPR044869">
    <property type="entry name" value="HNF-1_POU"/>
</dbReference>
<feature type="domain" description="Homeobox" evidence="15">
    <location>
        <begin position="210"/>
        <end position="306"/>
    </location>
</feature>
<dbReference type="InterPro" id="IPR010982">
    <property type="entry name" value="Lambda_DNA-bd_dom_sf"/>
</dbReference>
<evidence type="ECO:0000256" key="8">
    <source>
        <dbReference type="ARBA" id="ARBA00023155"/>
    </source>
</evidence>
<evidence type="ECO:0000256" key="3">
    <source>
        <dbReference type="ARBA" id="ARBA00006656"/>
    </source>
</evidence>
<keyword evidence="9" id="KW-1015">Disulfide bond</keyword>
<dbReference type="Gene3D" id="2.60.120.970">
    <property type="match status" value="1"/>
</dbReference>
<dbReference type="PROSITE" id="PS51362">
    <property type="entry name" value="TGF_BETA_2"/>
    <property type="match status" value="1"/>
</dbReference>
<feature type="compositionally biased region" description="Pro residues" evidence="14">
    <location>
        <begin position="79"/>
        <end position="93"/>
    </location>
</feature>
<evidence type="ECO:0000256" key="4">
    <source>
        <dbReference type="ARBA" id="ARBA00022525"/>
    </source>
</evidence>
<comment type="subcellular location">
    <subcellularLocation>
        <location evidence="1 12">Nucleus</location>
    </subcellularLocation>
    <subcellularLocation>
        <location evidence="2">Secreted</location>
    </subcellularLocation>
</comment>
<evidence type="ECO:0000256" key="2">
    <source>
        <dbReference type="ARBA" id="ARBA00004613"/>
    </source>
</evidence>
<comment type="similarity">
    <text evidence="3 13">Belongs to the TGF-beta family.</text>
</comment>
<comment type="caution">
    <text evidence="19">The sequence shown here is derived from an EMBL/GenBank/DDBJ whole genome shotgun (WGS) entry which is preliminary data.</text>
</comment>
<evidence type="ECO:0000256" key="12">
    <source>
        <dbReference type="PROSITE-ProRule" id="PRU00108"/>
    </source>
</evidence>
<dbReference type="PANTHER" id="PTHR14618:SF5">
    <property type="entry name" value="HOMEOBOX-CONTAINING PROTEIN 1"/>
    <property type="match status" value="1"/>
</dbReference>
<dbReference type="SUPFAM" id="SSF46689">
    <property type="entry name" value="Homeodomain-like"/>
    <property type="match status" value="1"/>
</dbReference>
<dbReference type="PANTHER" id="PTHR14618">
    <property type="entry name" value="HOMEODOX-CONTAINING PROTEIN 1 HMBOX1"/>
    <property type="match status" value="1"/>
</dbReference>
<dbReference type="InterPro" id="IPR017948">
    <property type="entry name" value="TGFb_CS"/>
</dbReference>
<keyword evidence="6 13" id="KW-0339">Growth factor</keyword>
<keyword evidence="11 12" id="KW-0539">Nucleus</keyword>
<evidence type="ECO:0000256" key="1">
    <source>
        <dbReference type="ARBA" id="ARBA00004123"/>
    </source>
</evidence>
<dbReference type="EMBL" id="SCEB01004396">
    <property type="protein sequence ID" value="RXM93574.1"/>
    <property type="molecule type" value="Genomic_DNA"/>
</dbReference>
<dbReference type="GO" id="GO:0045893">
    <property type="term" value="P:positive regulation of DNA-templated transcription"/>
    <property type="evidence" value="ECO:0007669"/>
    <property type="project" value="InterPro"/>
</dbReference>
<evidence type="ECO:0000259" key="17">
    <source>
        <dbReference type="PROSITE" id="PS51936"/>
    </source>
</evidence>